<evidence type="ECO:0000313" key="5">
    <source>
        <dbReference type="EMBL" id="QGY46769.1"/>
    </source>
</evidence>
<dbReference type="KEGG" id="mcos:GM418_14145"/>
<dbReference type="KEGG" id="mcos:GM418_02330"/>
<dbReference type="KEGG" id="mcos:GM418_21625"/>
<gene>
    <name evidence="1" type="ORF">GM418_02330</name>
    <name evidence="2" type="ORF">GM418_05850</name>
    <name evidence="3" type="ORF">GM418_14145</name>
    <name evidence="4" type="ORF">GM418_21625</name>
    <name evidence="5" type="ORF">GM418_24860</name>
</gene>
<dbReference type="KEGG" id="mcos:GM418_05850"/>
<evidence type="ECO:0000313" key="1">
    <source>
        <dbReference type="EMBL" id="QGY42531.1"/>
    </source>
</evidence>
<dbReference type="EMBL" id="CP046401">
    <property type="protein sequence ID" value="QGY42531.1"/>
    <property type="molecule type" value="Genomic_DNA"/>
</dbReference>
<sequence length="46" mass="5502">MKLHKKTGRRIISVPLIRDKTERNEQLQGLKICRKEFARIKNEIVL</sequence>
<dbReference type="EMBL" id="CP046401">
    <property type="protein sequence ID" value="QGY43199.1"/>
    <property type="molecule type" value="Genomic_DNA"/>
</dbReference>
<name>A0A6I6JPX5_9BACT</name>
<proteinExistence type="predicted"/>
<dbReference type="EMBL" id="CP046401">
    <property type="protein sequence ID" value="QGY44767.1"/>
    <property type="molecule type" value="Genomic_DNA"/>
</dbReference>
<dbReference type="EMBL" id="CP046401">
    <property type="protein sequence ID" value="QGY46170.1"/>
    <property type="molecule type" value="Genomic_DNA"/>
</dbReference>
<protein>
    <submittedName>
        <fullName evidence="2">Uncharacterized protein</fullName>
    </submittedName>
</protein>
<evidence type="ECO:0000313" key="3">
    <source>
        <dbReference type="EMBL" id="QGY44767.1"/>
    </source>
</evidence>
<dbReference type="EMBL" id="CP046401">
    <property type="protein sequence ID" value="QGY46769.1"/>
    <property type="molecule type" value="Genomic_DNA"/>
</dbReference>
<organism evidence="2 6">
    <name type="scientific">Maribellus comscasis</name>
    <dbReference type="NCBI Taxonomy" id="2681766"/>
    <lineage>
        <taxon>Bacteria</taxon>
        <taxon>Pseudomonadati</taxon>
        <taxon>Bacteroidota</taxon>
        <taxon>Bacteroidia</taxon>
        <taxon>Marinilabiliales</taxon>
        <taxon>Prolixibacteraceae</taxon>
        <taxon>Maribellus</taxon>
    </lineage>
</organism>
<accession>A0A6I6JPX5</accession>
<evidence type="ECO:0000313" key="2">
    <source>
        <dbReference type="EMBL" id="QGY43199.1"/>
    </source>
</evidence>
<reference evidence="2 6" key="1">
    <citation type="submission" date="2019-11" db="EMBL/GenBank/DDBJ databases">
        <authorList>
            <person name="Zheng R.K."/>
            <person name="Sun C.M."/>
        </authorList>
    </citation>
    <scope>NUCLEOTIDE SEQUENCE [LARGE SCALE GENOMIC DNA]</scope>
    <source>
        <strain evidence="2 6">WC007</strain>
    </source>
</reference>
<evidence type="ECO:0000313" key="6">
    <source>
        <dbReference type="Proteomes" id="UP000428260"/>
    </source>
</evidence>
<dbReference type="Proteomes" id="UP000428260">
    <property type="component" value="Chromosome"/>
</dbReference>
<keyword evidence="6" id="KW-1185">Reference proteome</keyword>
<dbReference type="KEGG" id="mcos:GM418_24860"/>
<evidence type="ECO:0000313" key="4">
    <source>
        <dbReference type="EMBL" id="QGY46170.1"/>
    </source>
</evidence>
<dbReference type="AlphaFoldDB" id="A0A6I6JPX5"/>
<dbReference type="RefSeq" id="WP_158862759.1">
    <property type="nucleotide sequence ID" value="NZ_CP046401.1"/>
</dbReference>